<evidence type="ECO:0000313" key="1">
    <source>
        <dbReference type="EMBL" id="MCI96862.1"/>
    </source>
</evidence>
<evidence type="ECO:0000313" key="2">
    <source>
        <dbReference type="Proteomes" id="UP000265520"/>
    </source>
</evidence>
<dbReference type="AlphaFoldDB" id="A0A392WAV3"/>
<keyword evidence="2" id="KW-1185">Reference proteome</keyword>
<protein>
    <submittedName>
        <fullName evidence="1">Uncharacterized protein</fullName>
    </submittedName>
</protein>
<dbReference type="EMBL" id="LXQA011426301">
    <property type="protein sequence ID" value="MCI96862.1"/>
    <property type="molecule type" value="Genomic_DNA"/>
</dbReference>
<dbReference type="Proteomes" id="UP000265520">
    <property type="component" value="Unassembled WGS sequence"/>
</dbReference>
<proteinExistence type="predicted"/>
<organism evidence="1 2">
    <name type="scientific">Trifolium medium</name>
    <dbReference type="NCBI Taxonomy" id="97028"/>
    <lineage>
        <taxon>Eukaryota</taxon>
        <taxon>Viridiplantae</taxon>
        <taxon>Streptophyta</taxon>
        <taxon>Embryophyta</taxon>
        <taxon>Tracheophyta</taxon>
        <taxon>Spermatophyta</taxon>
        <taxon>Magnoliopsida</taxon>
        <taxon>eudicotyledons</taxon>
        <taxon>Gunneridae</taxon>
        <taxon>Pentapetalae</taxon>
        <taxon>rosids</taxon>
        <taxon>fabids</taxon>
        <taxon>Fabales</taxon>
        <taxon>Fabaceae</taxon>
        <taxon>Papilionoideae</taxon>
        <taxon>50 kb inversion clade</taxon>
        <taxon>NPAAA clade</taxon>
        <taxon>Hologalegina</taxon>
        <taxon>IRL clade</taxon>
        <taxon>Trifolieae</taxon>
        <taxon>Trifolium</taxon>
    </lineage>
</organism>
<comment type="caution">
    <text evidence="1">The sequence shown here is derived from an EMBL/GenBank/DDBJ whole genome shotgun (WGS) entry which is preliminary data.</text>
</comment>
<name>A0A392WAV3_9FABA</name>
<accession>A0A392WAV3</accession>
<feature type="non-terminal residue" evidence="1">
    <location>
        <position position="28"/>
    </location>
</feature>
<sequence>MQSKENDTWPNVIGQVFGRAIALANENS</sequence>
<reference evidence="1 2" key="1">
    <citation type="journal article" date="2018" name="Front. Plant Sci.">
        <title>Red Clover (Trifolium pratense) and Zigzag Clover (T. medium) - A Picture of Genomic Similarities and Differences.</title>
        <authorList>
            <person name="Dluhosova J."/>
            <person name="Istvanek J."/>
            <person name="Nedelnik J."/>
            <person name="Repkova J."/>
        </authorList>
    </citation>
    <scope>NUCLEOTIDE SEQUENCE [LARGE SCALE GENOMIC DNA]</scope>
    <source>
        <strain evidence="2">cv. 10/8</strain>
        <tissue evidence="1">Leaf</tissue>
    </source>
</reference>